<keyword evidence="3" id="KW-1185">Reference proteome</keyword>
<feature type="transmembrane region" description="Helical" evidence="1">
    <location>
        <begin position="243"/>
        <end position="263"/>
    </location>
</feature>
<dbReference type="EMBL" id="CP053452">
    <property type="protein sequence ID" value="QJW99473.1"/>
    <property type="molecule type" value="Genomic_DNA"/>
</dbReference>
<feature type="transmembrane region" description="Helical" evidence="1">
    <location>
        <begin position="359"/>
        <end position="380"/>
    </location>
</feature>
<feature type="transmembrane region" description="Helical" evidence="1">
    <location>
        <begin position="141"/>
        <end position="156"/>
    </location>
</feature>
<sequence length="670" mass="71170">MSEPQAGSPTPQAAASCARGSAWRSVAVLLTATALFAALQIGHNWHLFSQPIHEDGDPATVSLLVLKAKRFELFHGHCSRLGFYHPGPGLVYTLAGAEALFYDWWGIVPAPHNAHMLGQLLLSAALIGVALTVVIQNTRGPLVGAAAGLVFLIYFAREGHLASHWFAYVFFMVYLAFQVSAASVANGRAGHLGWLALTGGLAVHSHVSFVAFVVPISAYAVVRLWAKGGYRVRDLSAEERSAWALFAVVVGVFVLPIALHTALHYPGEIGRYLHYSRRPATGGVPAGAVGTFLVRTLTNDAVLGWRLALGVFAGALAAVVSFRGSQRSFARQLGAVALLSSAAMAYYAARGVDDLEQTYIGIFFGSVLLLGLALIGMRVAAVFDRGAVWRGTALVIGAGLAAWATLTGTFKNHYAGAPALPAIAEAIGADPRWEGGPPAVTTDTRCWGQVAGLLLELERRGKHAWVVDRVWDVVLTDQFRLAGRPVSVLWQIDATPQAETPTGVRRDLEVSRDVAFRELNTRAALGAPLALGSWGRPPGAKPEAGWAAIGGLTYLLAASKNASVLLDLEPGHPSEVRLTIRARGVAPTKTGDGQRVGVVVNGRPVGEVVFPFGRMDERELVFSGDVLGSGEPVRLEFLFPDAGGYRSRRGPGPAELYSIELHGLTLAPKP</sequence>
<feature type="transmembrane region" description="Helical" evidence="1">
    <location>
        <begin position="21"/>
        <end position="41"/>
    </location>
</feature>
<evidence type="ECO:0000256" key="1">
    <source>
        <dbReference type="SAM" id="Phobius"/>
    </source>
</evidence>
<evidence type="ECO:0000313" key="2">
    <source>
        <dbReference type="EMBL" id="QJW99473.1"/>
    </source>
</evidence>
<feature type="transmembrane region" description="Helical" evidence="1">
    <location>
        <begin position="89"/>
        <end position="105"/>
    </location>
</feature>
<feature type="transmembrane region" description="Helical" evidence="1">
    <location>
        <begin position="303"/>
        <end position="322"/>
    </location>
</feature>
<feature type="transmembrane region" description="Helical" evidence="1">
    <location>
        <begin position="191"/>
        <end position="222"/>
    </location>
</feature>
<proteinExistence type="predicted"/>
<gene>
    <name evidence="2" type="ORF">FTUN_7085</name>
</gene>
<feature type="transmembrane region" description="Helical" evidence="1">
    <location>
        <begin position="117"/>
        <end position="135"/>
    </location>
</feature>
<organism evidence="2 3">
    <name type="scientific">Frigoriglobus tundricola</name>
    <dbReference type="NCBI Taxonomy" id="2774151"/>
    <lineage>
        <taxon>Bacteria</taxon>
        <taxon>Pseudomonadati</taxon>
        <taxon>Planctomycetota</taxon>
        <taxon>Planctomycetia</taxon>
        <taxon>Gemmatales</taxon>
        <taxon>Gemmataceae</taxon>
        <taxon>Frigoriglobus</taxon>
    </lineage>
</organism>
<evidence type="ECO:0000313" key="3">
    <source>
        <dbReference type="Proteomes" id="UP000503447"/>
    </source>
</evidence>
<dbReference type="Proteomes" id="UP000503447">
    <property type="component" value="Chromosome"/>
</dbReference>
<reference evidence="3" key="1">
    <citation type="submission" date="2020-05" db="EMBL/GenBank/DDBJ databases">
        <title>Frigoriglobus tundricola gen. nov., sp. nov., a psychrotolerant cellulolytic planctomycete of the family Gemmataceae with two divergent copies of 16S rRNA gene.</title>
        <authorList>
            <person name="Kulichevskaya I.S."/>
            <person name="Ivanova A.A."/>
            <person name="Naumoff D.G."/>
            <person name="Beletsky A.V."/>
            <person name="Rijpstra W.I.C."/>
            <person name="Sinninghe Damste J.S."/>
            <person name="Mardanov A.V."/>
            <person name="Ravin N.V."/>
            <person name="Dedysh S.N."/>
        </authorList>
    </citation>
    <scope>NUCLEOTIDE SEQUENCE [LARGE SCALE GENOMIC DNA]</scope>
    <source>
        <strain evidence="3">PL17</strain>
    </source>
</reference>
<feature type="transmembrane region" description="Helical" evidence="1">
    <location>
        <begin position="387"/>
        <end position="406"/>
    </location>
</feature>
<evidence type="ECO:0008006" key="4">
    <source>
        <dbReference type="Google" id="ProtNLM"/>
    </source>
</evidence>
<accession>A0A6M5Z1T9</accession>
<dbReference type="KEGG" id="ftj:FTUN_7085"/>
<keyword evidence="1" id="KW-1133">Transmembrane helix</keyword>
<protein>
    <recommendedName>
        <fullName evidence="4">Glycosyltransferase RgtA/B/C/D-like domain-containing protein</fullName>
    </recommendedName>
</protein>
<feature type="transmembrane region" description="Helical" evidence="1">
    <location>
        <begin position="165"/>
        <end position="185"/>
    </location>
</feature>
<feature type="transmembrane region" description="Helical" evidence="1">
    <location>
        <begin position="329"/>
        <end position="347"/>
    </location>
</feature>
<dbReference type="AlphaFoldDB" id="A0A6M5Z1T9"/>
<keyword evidence="1" id="KW-0472">Membrane</keyword>
<name>A0A6M5Z1T9_9BACT</name>
<keyword evidence="1" id="KW-0812">Transmembrane</keyword>